<dbReference type="AlphaFoldDB" id="A0AA47N466"/>
<proteinExistence type="predicted"/>
<feature type="domain" description="P2X purinoreceptor 7 intracellular" evidence="1">
    <location>
        <begin position="14"/>
        <end position="132"/>
    </location>
</feature>
<protein>
    <submittedName>
        <fullName evidence="2">P2X purinoceptor 7</fullName>
    </submittedName>
</protein>
<evidence type="ECO:0000313" key="2">
    <source>
        <dbReference type="EMBL" id="KAK0151919.1"/>
    </source>
</evidence>
<evidence type="ECO:0000313" key="3">
    <source>
        <dbReference type="Proteomes" id="UP001174136"/>
    </source>
</evidence>
<sequence length="140" mass="16027">MMFDLDRLISGTPPHDSPTWCVCTHCKDMPTDAERKCCGQTPENCTSLLPHMDLLILQEGVLRLARRIWNDVRAEEDAAEPGEANKQFRYAAYRQYVVWQHGALGEGRRVVIPSCCVWRVRDKYPDPFNQYNSDLAGTVL</sequence>
<reference evidence="2" key="1">
    <citation type="journal article" date="2023" name="Front. Mar. Sci.">
        <title>A new Merluccius polli reference genome to investigate the effects of global change in West African waters.</title>
        <authorList>
            <person name="Mateo J.L."/>
            <person name="Blanco-Fernandez C."/>
            <person name="Garcia-Vazquez E."/>
            <person name="Machado-Schiaffino G."/>
        </authorList>
    </citation>
    <scope>NUCLEOTIDE SEQUENCE</scope>
    <source>
        <strain evidence="2">C29</strain>
        <tissue evidence="2">Fin</tissue>
    </source>
</reference>
<dbReference type="PANTHER" id="PTHR36981:SF3">
    <property type="entry name" value="UBIQUITIN-LIKE PROTEASE FAMILY PROFILE DOMAIN-CONTAINING PROTEIN"/>
    <property type="match status" value="1"/>
</dbReference>
<evidence type="ECO:0000259" key="1">
    <source>
        <dbReference type="Pfam" id="PF20478"/>
    </source>
</evidence>
<comment type="caution">
    <text evidence="2">The sequence shown here is derived from an EMBL/GenBank/DDBJ whole genome shotgun (WGS) entry which is preliminary data.</text>
</comment>
<accession>A0AA47N466</accession>
<keyword evidence="3" id="KW-1185">Reference proteome</keyword>
<name>A0AA47N466_MERPO</name>
<gene>
    <name evidence="2" type="primary">P2RX7_4</name>
    <name evidence="2" type="ORF">N1851_006723</name>
</gene>
<dbReference type="Proteomes" id="UP001174136">
    <property type="component" value="Unassembled WGS sequence"/>
</dbReference>
<organism evidence="2 3">
    <name type="scientific">Merluccius polli</name>
    <name type="common">Benguela hake</name>
    <name type="synonym">Merluccius cadenati</name>
    <dbReference type="NCBI Taxonomy" id="89951"/>
    <lineage>
        <taxon>Eukaryota</taxon>
        <taxon>Metazoa</taxon>
        <taxon>Chordata</taxon>
        <taxon>Craniata</taxon>
        <taxon>Vertebrata</taxon>
        <taxon>Euteleostomi</taxon>
        <taxon>Actinopterygii</taxon>
        <taxon>Neopterygii</taxon>
        <taxon>Teleostei</taxon>
        <taxon>Neoteleostei</taxon>
        <taxon>Acanthomorphata</taxon>
        <taxon>Zeiogadaria</taxon>
        <taxon>Gadariae</taxon>
        <taxon>Gadiformes</taxon>
        <taxon>Gadoidei</taxon>
        <taxon>Merlucciidae</taxon>
        <taxon>Merluccius</taxon>
    </lineage>
</organism>
<dbReference type="InterPro" id="IPR046815">
    <property type="entry name" value="P2RX7_C"/>
</dbReference>
<dbReference type="PANTHER" id="PTHR36981">
    <property type="entry name" value="ZGC:195170"/>
    <property type="match status" value="1"/>
</dbReference>
<dbReference type="Pfam" id="PF20478">
    <property type="entry name" value="P2RX7_C"/>
    <property type="match status" value="1"/>
</dbReference>
<dbReference type="EMBL" id="JAOPHQ010001151">
    <property type="protein sequence ID" value="KAK0151919.1"/>
    <property type="molecule type" value="Genomic_DNA"/>
</dbReference>